<comment type="similarity">
    <text evidence="1">Belongs to the serpin family.</text>
</comment>
<proteinExistence type="inferred from homology"/>
<accession>A0A8J4TXN4</accession>
<dbReference type="InterPro" id="IPR042178">
    <property type="entry name" value="Serpin_sf_1"/>
</dbReference>
<reference evidence="3" key="1">
    <citation type="submission" date="2020-07" db="EMBL/GenBank/DDBJ databases">
        <title>Clarias magur genome sequencing, assembly and annotation.</title>
        <authorList>
            <person name="Kushwaha B."/>
            <person name="Kumar R."/>
            <person name="Das P."/>
            <person name="Joshi C.G."/>
            <person name="Kumar D."/>
            <person name="Nagpure N.S."/>
            <person name="Pandey M."/>
            <person name="Agarwal S."/>
            <person name="Srivastava S."/>
            <person name="Singh M."/>
            <person name="Sahoo L."/>
            <person name="Jayasankar P."/>
            <person name="Meher P.K."/>
            <person name="Koringa P.G."/>
            <person name="Iquebal M.A."/>
            <person name="Das S.P."/>
            <person name="Bit A."/>
            <person name="Patnaik S."/>
            <person name="Patel N."/>
            <person name="Shah T.M."/>
            <person name="Hinsu A."/>
            <person name="Jena J.K."/>
        </authorList>
    </citation>
    <scope>NUCLEOTIDE SEQUENCE</scope>
    <source>
        <strain evidence="3">CIFAMagur01</strain>
        <tissue evidence="3">Testis</tissue>
    </source>
</reference>
<name>A0A8J4TXN4_CLAMG</name>
<sequence length="319" mass="35798">MLLCLFSCGLVVRPMDEVSSVSPENTTLVSNDTNTLHQVIEDCNLSLETQQAVGGAIAKLGLKLLEHVQPGPEQPNVVLSPLSISLALSQLALGARTETEDQLLKALHADSLSDYYKTLSCLQEQLIVKAIKVASRIYLKPGFDLKKDFLERSRQLFRSAPTPLTSVEEVNHWVEEATNDHIKNFLSVLPPNVVLMLINAVHFKGEWKSRFDTRFTTKDLFYIDRQTAVKVDMMMGSKYPLSMFVDIDQGIQVARFPFQANVSFLVVMPMPSQNLSRAAANLNISDLYGRLPNEKPMLVKLPKFKLEYKQDLQQALTSM</sequence>
<feature type="domain" description="Serpin" evidence="2">
    <location>
        <begin position="62"/>
        <end position="319"/>
    </location>
</feature>
<dbReference type="GO" id="GO:0005615">
    <property type="term" value="C:extracellular space"/>
    <property type="evidence" value="ECO:0007669"/>
    <property type="project" value="InterPro"/>
</dbReference>
<dbReference type="PANTHER" id="PTHR11461:SF20">
    <property type="entry name" value="ALPHA-2-ANTIPLASMIN"/>
    <property type="match status" value="1"/>
</dbReference>
<dbReference type="OrthoDB" id="9947020at2759"/>
<dbReference type="Gene3D" id="3.30.497.10">
    <property type="entry name" value="Antithrombin, subunit I, domain 2"/>
    <property type="match status" value="1"/>
</dbReference>
<dbReference type="InterPro" id="IPR042185">
    <property type="entry name" value="Serpin_sf_2"/>
</dbReference>
<evidence type="ECO:0000259" key="2">
    <source>
        <dbReference type="SMART" id="SM00093"/>
    </source>
</evidence>
<organism evidence="3 4">
    <name type="scientific">Clarias magur</name>
    <name type="common">Asian catfish</name>
    <name type="synonym">Macropteronotus magur</name>
    <dbReference type="NCBI Taxonomy" id="1594786"/>
    <lineage>
        <taxon>Eukaryota</taxon>
        <taxon>Metazoa</taxon>
        <taxon>Chordata</taxon>
        <taxon>Craniata</taxon>
        <taxon>Vertebrata</taxon>
        <taxon>Euteleostomi</taxon>
        <taxon>Actinopterygii</taxon>
        <taxon>Neopterygii</taxon>
        <taxon>Teleostei</taxon>
        <taxon>Ostariophysi</taxon>
        <taxon>Siluriformes</taxon>
        <taxon>Clariidae</taxon>
        <taxon>Clarias</taxon>
    </lineage>
</organism>
<dbReference type="InterPro" id="IPR000215">
    <property type="entry name" value="Serpin_fam"/>
</dbReference>
<gene>
    <name evidence="3" type="primary">serpinf2a</name>
    <name evidence="3" type="ORF">DAT39_013880</name>
</gene>
<dbReference type="Gene3D" id="2.30.39.10">
    <property type="entry name" value="Alpha-1-antitrypsin, domain 1"/>
    <property type="match status" value="1"/>
</dbReference>
<dbReference type="InterPro" id="IPR036186">
    <property type="entry name" value="Serpin_sf"/>
</dbReference>
<dbReference type="Proteomes" id="UP000727407">
    <property type="component" value="Unassembled WGS sequence"/>
</dbReference>
<comment type="caution">
    <text evidence="3">The sequence shown here is derived from an EMBL/GenBank/DDBJ whole genome shotgun (WGS) entry which is preliminary data.</text>
</comment>
<evidence type="ECO:0000313" key="4">
    <source>
        <dbReference type="Proteomes" id="UP000727407"/>
    </source>
</evidence>
<keyword evidence="4" id="KW-1185">Reference proteome</keyword>
<evidence type="ECO:0000256" key="1">
    <source>
        <dbReference type="RuleBase" id="RU000411"/>
    </source>
</evidence>
<dbReference type="AlphaFoldDB" id="A0A8J4TXN4"/>
<protein>
    <submittedName>
        <fullName evidence="3">Alpha-2-antiplasmin-like</fullName>
    </submittedName>
</protein>
<dbReference type="PANTHER" id="PTHR11461">
    <property type="entry name" value="SERINE PROTEASE INHIBITOR, SERPIN"/>
    <property type="match status" value="1"/>
</dbReference>
<dbReference type="EMBL" id="QNUK01000277">
    <property type="protein sequence ID" value="KAF5896408.1"/>
    <property type="molecule type" value="Genomic_DNA"/>
</dbReference>
<dbReference type="Pfam" id="PF00079">
    <property type="entry name" value="Serpin"/>
    <property type="match status" value="1"/>
</dbReference>
<feature type="non-terminal residue" evidence="3">
    <location>
        <position position="319"/>
    </location>
</feature>
<dbReference type="GO" id="GO:0004867">
    <property type="term" value="F:serine-type endopeptidase inhibitor activity"/>
    <property type="evidence" value="ECO:0007669"/>
    <property type="project" value="InterPro"/>
</dbReference>
<dbReference type="SMART" id="SM00093">
    <property type="entry name" value="SERPIN"/>
    <property type="match status" value="1"/>
</dbReference>
<evidence type="ECO:0000313" key="3">
    <source>
        <dbReference type="EMBL" id="KAF5896408.1"/>
    </source>
</evidence>
<dbReference type="InterPro" id="IPR023796">
    <property type="entry name" value="Serpin_dom"/>
</dbReference>
<dbReference type="SUPFAM" id="SSF56574">
    <property type="entry name" value="Serpins"/>
    <property type="match status" value="1"/>
</dbReference>